<keyword evidence="5" id="KW-1185">Reference proteome</keyword>
<dbReference type="Pfam" id="PF00379">
    <property type="entry name" value="Chitin_bind_4"/>
    <property type="match status" value="1"/>
</dbReference>
<dbReference type="GeneID" id="115622514"/>
<sequence>MKKRQRQTQPRITGSLTTTRKMTTFATLGRIAYCFRVTSNPQSPARANRRHAPKDAAQISVISLMSSPSSLRLWLLLFSIALHLVASVTAVGYSYTRFEGPVAGPEHQVTVPHAFGGGSRVDYVGRPEYSFAYGVEDGKTRVLQNRKETRNGDEVRGVYSVVDPDGTLRVVKYTADDVHGFQAEVITNGVATLHGHEGGEGAGGGGGGGSDIGAAGAVVEHEVEHDEENKVQDSAKGNYKVHEDYDEGKKDEGEGAGDGEEGEEGDDEEGDHAEYEGSSEEGYEDANPHSQQQETSSEEEY</sequence>
<feature type="region of interest" description="Disordered" evidence="3">
    <location>
        <begin position="221"/>
        <end position="301"/>
    </location>
</feature>
<organism evidence="5 6">
    <name type="scientific">Drosophila lebanonensis</name>
    <name type="common">Fruit fly</name>
    <name type="synonym">Scaptodrosophila lebanonensis</name>
    <dbReference type="NCBI Taxonomy" id="7225"/>
    <lineage>
        <taxon>Eukaryota</taxon>
        <taxon>Metazoa</taxon>
        <taxon>Ecdysozoa</taxon>
        <taxon>Arthropoda</taxon>
        <taxon>Hexapoda</taxon>
        <taxon>Insecta</taxon>
        <taxon>Pterygota</taxon>
        <taxon>Neoptera</taxon>
        <taxon>Endopterygota</taxon>
        <taxon>Diptera</taxon>
        <taxon>Brachycera</taxon>
        <taxon>Muscomorpha</taxon>
        <taxon>Ephydroidea</taxon>
        <taxon>Drosophilidae</taxon>
        <taxon>Scaptodrosophila</taxon>
    </lineage>
</organism>
<dbReference type="AlphaFoldDB" id="A0A6J2TB52"/>
<dbReference type="GO" id="GO:0005615">
    <property type="term" value="C:extracellular space"/>
    <property type="evidence" value="ECO:0007669"/>
    <property type="project" value="TreeGrafter"/>
</dbReference>
<keyword evidence="1 2" id="KW-0193">Cuticle</keyword>
<gene>
    <name evidence="6" type="primary">LOC115622514</name>
</gene>
<keyword evidence="4" id="KW-0472">Membrane</keyword>
<evidence type="ECO:0000313" key="6">
    <source>
        <dbReference type="RefSeq" id="XP_030372328.1"/>
    </source>
</evidence>
<evidence type="ECO:0000256" key="2">
    <source>
        <dbReference type="PROSITE-ProRule" id="PRU00497"/>
    </source>
</evidence>
<feature type="region of interest" description="Disordered" evidence="3">
    <location>
        <begin position="194"/>
        <end position="213"/>
    </location>
</feature>
<dbReference type="GO" id="GO:0042302">
    <property type="term" value="F:structural constituent of cuticle"/>
    <property type="evidence" value="ECO:0007669"/>
    <property type="project" value="UniProtKB-UniRule"/>
</dbReference>
<protein>
    <submittedName>
        <fullName evidence="6">Uncharacterized protein LOC115622514</fullName>
    </submittedName>
</protein>
<feature type="compositionally biased region" description="Acidic residues" evidence="3">
    <location>
        <begin position="254"/>
        <end position="284"/>
    </location>
</feature>
<feature type="transmembrane region" description="Helical" evidence="4">
    <location>
        <begin position="73"/>
        <end position="95"/>
    </location>
</feature>
<dbReference type="PRINTS" id="PR00947">
    <property type="entry name" value="CUTICLE"/>
</dbReference>
<name>A0A6J2TB52_DROLE</name>
<dbReference type="OrthoDB" id="8195312at2759"/>
<feature type="compositionally biased region" description="Gly residues" evidence="3">
    <location>
        <begin position="200"/>
        <end position="211"/>
    </location>
</feature>
<evidence type="ECO:0000256" key="4">
    <source>
        <dbReference type="SAM" id="Phobius"/>
    </source>
</evidence>
<dbReference type="Proteomes" id="UP000504634">
    <property type="component" value="Unplaced"/>
</dbReference>
<dbReference type="PROSITE" id="PS51155">
    <property type="entry name" value="CHIT_BIND_RR_2"/>
    <property type="match status" value="1"/>
</dbReference>
<feature type="compositionally biased region" description="Basic and acidic residues" evidence="3">
    <location>
        <begin position="221"/>
        <end position="233"/>
    </location>
</feature>
<dbReference type="GO" id="GO:0031012">
    <property type="term" value="C:extracellular matrix"/>
    <property type="evidence" value="ECO:0007669"/>
    <property type="project" value="TreeGrafter"/>
</dbReference>
<dbReference type="PANTHER" id="PTHR12236:SF86">
    <property type="entry name" value="CCP84AC-RELATED"/>
    <property type="match status" value="1"/>
</dbReference>
<reference evidence="6" key="1">
    <citation type="submission" date="2025-08" db="UniProtKB">
        <authorList>
            <consortium name="RefSeq"/>
        </authorList>
    </citation>
    <scope>IDENTIFICATION</scope>
    <source>
        <strain evidence="6">11010-0011.00</strain>
        <tissue evidence="6">Whole body</tissue>
    </source>
</reference>
<accession>A0A6J2TB52</accession>
<dbReference type="RefSeq" id="XP_030372328.1">
    <property type="nucleotide sequence ID" value="XM_030516468.1"/>
</dbReference>
<dbReference type="PANTHER" id="PTHR12236">
    <property type="entry name" value="STRUCTURAL CONTITUENT OF CUTICLE"/>
    <property type="match status" value="1"/>
</dbReference>
<evidence type="ECO:0000256" key="1">
    <source>
        <dbReference type="ARBA" id="ARBA00022460"/>
    </source>
</evidence>
<keyword evidence="4" id="KW-0812">Transmembrane</keyword>
<keyword evidence="4" id="KW-1133">Transmembrane helix</keyword>
<evidence type="ECO:0000256" key="3">
    <source>
        <dbReference type="SAM" id="MobiDB-lite"/>
    </source>
</evidence>
<dbReference type="InterPro" id="IPR000618">
    <property type="entry name" value="Insect_cuticle"/>
</dbReference>
<evidence type="ECO:0000313" key="5">
    <source>
        <dbReference type="Proteomes" id="UP000504634"/>
    </source>
</evidence>
<dbReference type="InterPro" id="IPR051217">
    <property type="entry name" value="Insect_Cuticle_Struc_Prot"/>
</dbReference>
<proteinExistence type="predicted"/>
<feature type="compositionally biased region" description="Basic and acidic residues" evidence="3">
    <location>
        <begin position="240"/>
        <end position="253"/>
    </location>
</feature>
<dbReference type="PROSITE" id="PS00233">
    <property type="entry name" value="CHIT_BIND_RR_1"/>
    <property type="match status" value="1"/>
</dbReference>
<dbReference type="InterPro" id="IPR031311">
    <property type="entry name" value="CHIT_BIND_RR_consensus"/>
</dbReference>